<evidence type="ECO:0000313" key="2">
    <source>
        <dbReference type="EMBL" id="QNM04963.1"/>
    </source>
</evidence>
<organism evidence="2 3">
    <name type="scientific">Qiania dongpingensis</name>
    <dbReference type="NCBI Taxonomy" id="2763669"/>
    <lineage>
        <taxon>Bacteria</taxon>
        <taxon>Bacillati</taxon>
        <taxon>Bacillota</taxon>
        <taxon>Clostridia</taxon>
        <taxon>Lachnospirales</taxon>
        <taxon>Lachnospiraceae</taxon>
        <taxon>Qiania</taxon>
    </lineage>
</organism>
<dbReference type="RefSeq" id="WP_249301723.1">
    <property type="nucleotide sequence ID" value="NZ_CP060634.1"/>
</dbReference>
<feature type="compositionally biased region" description="Low complexity" evidence="1">
    <location>
        <begin position="69"/>
        <end position="80"/>
    </location>
</feature>
<reference evidence="2 3" key="1">
    <citation type="submission" date="2020-08" db="EMBL/GenBank/DDBJ databases">
        <authorList>
            <person name="Liu C."/>
            <person name="Sun Q."/>
        </authorList>
    </citation>
    <scope>NUCLEOTIDE SEQUENCE [LARGE SCALE GENOMIC DNA]</scope>
    <source>
        <strain evidence="2 3">NSJ-38</strain>
    </source>
</reference>
<protein>
    <submittedName>
        <fullName evidence="2">Uncharacterized protein</fullName>
    </submittedName>
</protein>
<keyword evidence="3" id="KW-1185">Reference proteome</keyword>
<feature type="region of interest" description="Disordered" evidence="1">
    <location>
        <begin position="69"/>
        <end position="89"/>
    </location>
</feature>
<dbReference type="AlphaFoldDB" id="A0A7G9G2D1"/>
<accession>A0A7G9G2D1</accession>
<sequence length="457" mass="51637">MNSKKFSEAMSELDSKYIDEAIHYKKKSSKKHNWTKWGSLAACLCLALGAAFTVPKLMQPSDIGDIGTPQPSNPIISPIQEEPHKQQTDNSVIDETMTLEEAQLSEPFGGYMLSEAPSGFTVETIRRYQDETANYLSGLWTKGEGSFDEISWRVSSYDDTMENRVTSVDDTQNYDLSLYPFPLADSVPEELFEVVDHPIFNIDELTLEAVSRRAYTINESSDTDAIRMTFGVRYGDIVVDVTTKGVSPEWIYEQLIELKDVGSNTQDMAAKRAAQNVIVDETMTLEEAQLSEPFGGYMLSEAPSGFTSDIIRRYQDETVNYLSGFWTKGEDSFDEISWRVSSYDATMENRVTSVDDTKNYDLSLYSFPLADSVPEELFEIVDHPIFNMDELTLEAINRRAYSINESNDTSAIRMTFGVRYGDVVVEVTTKGVSAQWIYDQLVNVYHDKSCINFRSSN</sequence>
<gene>
    <name evidence="2" type="ORF">H9Q78_10960</name>
</gene>
<evidence type="ECO:0000256" key="1">
    <source>
        <dbReference type="SAM" id="MobiDB-lite"/>
    </source>
</evidence>
<dbReference type="KEGG" id="qdo:H9Q78_10960"/>
<proteinExistence type="predicted"/>
<evidence type="ECO:0000313" key="3">
    <source>
        <dbReference type="Proteomes" id="UP000515823"/>
    </source>
</evidence>
<dbReference type="EMBL" id="CP060634">
    <property type="protein sequence ID" value="QNM04963.1"/>
    <property type="molecule type" value="Genomic_DNA"/>
</dbReference>
<name>A0A7G9G2D1_9FIRM</name>
<dbReference type="Proteomes" id="UP000515823">
    <property type="component" value="Chromosome"/>
</dbReference>